<protein>
    <submittedName>
        <fullName evidence="2">ABC transporter substrate-binding protein</fullName>
    </submittedName>
</protein>
<dbReference type="InterPro" id="IPR006311">
    <property type="entry name" value="TAT_signal"/>
</dbReference>
<dbReference type="SUPFAM" id="SSF53807">
    <property type="entry name" value="Helical backbone' metal receptor"/>
    <property type="match status" value="1"/>
</dbReference>
<evidence type="ECO:0000313" key="3">
    <source>
        <dbReference type="Proteomes" id="UP000320314"/>
    </source>
</evidence>
<dbReference type="RefSeq" id="WP_141166559.1">
    <property type="nucleotide sequence ID" value="NZ_VHLH01000013.1"/>
</dbReference>
<evidence type="ECO:0000313" key="2">
    <source>
        <dbReference type="EMBL" id="TPW28957.1"/>
    </source>
</evidence>
<comment type="caution">
    <text evidence="2">The sequence shown here is derived from an EMBL/GenBank/DDBJ whole genome shotgun (WGS) entry which is preliminary data.</text>
</comment>
<keyword evidence="3" id="KW-1185">Reference proteome</keyword>
<name>A0A506UAX4_9HYPH</name>
<dbReference type="PANTHER" id="PTHR30535:SF34">
    <property type="entry name" value="MOLYBDATE-BINDING PROTEIN MOLA"/>
    <property type="match status" value="1"/>
</dbReference>
<dbReference type="AlphaFoldDB" id="A0A506UAX4"/>
<dbReference type="InterPro" id="IPR050902">
    <property type="entry name" value="ABC_Transporter_SBP"/>
</dbReference>
<dbReference type="PANTHER" id="PTHR30535">
    <property type="entry name" value="VITAMIN B12-BINDING PROTEIN"/>
    <property type="match status" value="1"/>
</dbReference>
<dbReference type="InterPro" id="IPR002491">
    <property type="entry name" value="ABC_transptr_periplasmic_BD"/>
</dbReference>
<feature type="domain" description="Fe/B12 periplasmic-binding" evidence="1">
    <location>
        <begin position="62"/>
        <end position="365"/>
    </location>
</feature>
<gene>
    <name evidence="2" type="ORF">FJU11_08210</name>
</gene>
<dbReference type="Proteomes" id="UP000320314">
    <property type="component" value="Unassembled WGS sequence"/>
</dbReference>
<dbReference type="PROSITE" id="PS51318">
    <property type="entry name" value="TAT"/>
    <property type="match status" value="1"/>
</dbReference>
<organism evidence="2 3">
    <name type="scientific">Pararhizobium mangrovi</name>
    <dbReference type="NCBI Taxonomy" id="2590452"/>
    <lineage>
        <taxon>Bacteria</taxon>
        <taxon>Pseudomonadati</taxon>
        <taxon>Pseudomonadota</taxon>
        <taxon>Alphaproteobacteria</taxon>
        <taxon>Hyphomicrobiales</taxon>
        <taxon>Rhizobiaceae</taxon>
        <taxon>Rhizobium/Agrobacterium group</taxon>
        <taxon>Pararhizobium</taxon>
    </lineage>
</organism>
<reference evidence="2 3" key="1">
    <citation type="submission" date="2019-06" db="EMBL/GenBank/DDBJ databases">
        <authorList>
            <person name="Li M."/>
        </authorList>
    </citation>
    <scope>NUCLEOTIDE SEQUENCE [LARGE SCALE GENOMIC DNA]</scope>
    <source>
        <strain evidence="2 3">BGMRC6574</strain>
    </source>
</reference>
<dbReference type="OrthoDB" id="9775594at2"/>
<dbReference type="Pfam" id="PF01497">
    <property type="entry name" value="Peripla_BP_2"/>
    <property type="match status" value="1"/>
</dbReference>
<evidence type="ECO:0000259" key="1">
    <source>
        <dbReference type="PROSITE" id="PS50983"/>
    </source>
</evidence>
<dbReference type="Gene3D" id="3.40.50.1980">
    <property type="entry name" value="Nitrogenase molybdenum iron protein domain"/>
    <property type="match status" value="2"/>
</dbReference>
<proteinExistence type="predicted"/>
<accession>A0A506UAX4</accession>
<dbReference type="PROSITE" id="PS50983">
    <property type="entry name" value="FE_B12_PBP"/>
    <property type="match status" value="1"/>
</dbReference>
<sequence>MVDGVHRKGERAAGVPLRRRSLLKGFAGVAGAALAGSLVTPAKADTARVSADVAPFDGDLTRRVLLGDGHALLALALIHPDPVSLLAGWQGDLKRHSTVIYAQYAERFPAIADVPVVGEASPDTFSIEAALATDPAVAILAGSYGPGPEDTHVVERLEAAGIRVVFVDFYAKPLENTAPSMRALGRLFGGEVEEKAEAFAAFHEERLARVRKRLAAEAPARPSVLLQAHSGAQGWDCCYVPGRAGLGEFIDAAGGANIGDALSDNRPWVRTGLEYVLAQDPDLVVATGGPYLAGTGGPVIGPGVSQDEARASLAAALQSAEIGVLPAVRDGRAFGLWHLLQATPLNAIALEALARWQHPALFADIDPQATMAEINTRFLAVPLEGCFAVSLEGVRKR</sequence>
<dbReference type="EMBL" id="VHLH01000013">
    <property type="protein sequence ID" value="TPW28957.1"/>
    <property type="molecule type" value="Genomic_DNA"/>
</dbReference>